<keyword evidence="3" id="KW-1185">Reference proteome</keyword>
<sequence length="95" mass="9757">MAIKAAISGKYVVMPRSTRGRGPSEAVEASSSTGPSTSWSSADARRCRSKAGFCHGDVDGDGQLLVIDCACSLTMDSLCVSGANPDGLCSQRRSG</sequence>
<protein>
    <submittedName>
        <fullName evidence="2">Uncharacterized protein</fullName>
    </submittedName>
</protein>
<organism evidence="2 3">
    <name type="scientific">Oryzias javanicus</name>
    <name type="common">Javanese ricefish</name>
    <name type="synonym">Aplocheilus javanicus</name>
    <dbReference type="NCBI Taxonomy" id="123683"/>
    <lineage>
        <taxon>Eukaryota</taxon>
        <taxon>Metazoa</taxon>
        <taxon>Chordata</taxon>
        <taxon>Craniata</taxon>
        <taxon>Vertebrata</taxon>
        <taxon>Euteleostomi</taxon>
        <taxon>Actinopterygii</taxon>
        <taxon>Neopterygii</taxon>
        <taxon>Teleostei</taxon>
        <taxon>Neoteleostei</taxon>
        <taxon>Acanthomorphata</taxon>
        <taxon>Ovalentaria</taxon>
        <taxon>Atherinomorphae</taxon>
        <taxon>Beloniformes</taxon>
        <taxon>Adrianichthyidae</taxon>
        <taxon>Oryziinae</taxon>
        <taxon>Oryzias</taxon>
    </lineage>
</organism>
<evidence type="ECO:0000313" key="2">
    <source>
        <dbReference type="EMBL" id="RVE58417.1"/>
    </source>
</evidence>
<name>A0A437C6U6_ORYJA</name>
<proteinExistence type="predicted"/>
<gene>
    <name evidence="2" type="ORF">OJAV_G00208670</name>
</gene>
<dbReference type="Proteomes" id="UP000283210">
    <property type="component" value="Chromosome 21"/>
</dbReference>
<evidence type="ECO:0000256" key="1">
    <source>
        <dbReference type="SAM" id="MobiDB-lite"/>
    </source>
</evidence>
<dbReference type="EMBL" id="CM012457">
    <property type="protein sequence ID" value="RVE58417.1"/>
    <property type="molecule type" value="Genomic_DNA"/>
</dbReference>
<dbReference type="AlphaFoldDB" id="A0A437C6U6"/>
<accession>A0A437C6U6</accession>
<feature type="compositionally biased region" description="Low complexity" evidence="1">
    <location>
        <begin position="30"/>
        <end position="41"/>
    </location>
</feature>
<reference evidence="2 3" key="1">
    <citation type="submission" date="2018-11" db="EMBL/GenBank/DDBJ databases">
        <authorList>
            <person name="Lopez-Roques C."/>
            <person name="Donnadieu C."/>
            <person name="Bouchez O."/>
            <person name="Klopp C."/>
            <person name="Cabau C."/>
            <person name="Zahm M."/>
        </authorList>
    </citation>
    <scope>NUCLEOTIDE SEQUENCE [LARGE SCALE GENOMIC DNA]</scope>
    <source>
        <strain evidence="2">RS831</strain>
        <tissue evidence="2">Whole body</tissue>
    </source>
</reference>
<evidence type="ECO:0000313" key="3">
    <source>
        <dbReference type="Proteomes" id="UP000283210"/>
    </source>
</evidence>
<reference evidence="2 3" key="2">
    <citation type="submission" date="2019-01" db="EMBL/GenBank/DDBJ databases">
        <title>A chromosome length genome reference of the Java medaka (oryzias javanicus).</title>
        <authorList>
            <person name="Herpin A."/>
            <person name="Takehana Y."/>
            <person name="Naruse K."/>
            <person name="Ansai S."/>
            <person name="Kawaguchi M."/>
        </authorList>
    </citation>
    <scope>NUCLEOTIDE SEQUENCE [LARGE SCALE GENOMIC DNA]</scope>
    <source>
        <strain evidence="2">RS831</strain>
        <tissue evidence="2">Whole body</tissue>
    </source>
</reference>
<feature type="region of interest" description="Disordered" evidence="1">
    <location>
        <begin position="15"/>
        <end position="43"/>
    </location>
</feature>